<name>A0A0P0RGR2_9BURK</name>
<evidence type="ECO:0000256" key="2">
    <source>
        <dbReference type="ARBA" id="ARBA00022723"/>
    </source>
</evidence>
<keyword evidence="5" id="KW-0408">Iron</keyword>
<proteinExistence type="inferred from homology"/>
<dbReference type="GeneID" id="69971481"/>
<dbReference type="AlphaFoldDB" id="A0A0P0RGR2"/>
<dbReference type="KEGG" id="bcai:K788_0006366"/>
<organism evidence="7 8">
    <name type="scientific">Paraburkholderia caribensis MBA4</name>
    <dbReference type="NCBI Taxonomy" id="1323664"/>
    <lineage>
        <taxon>Bacteria</taxon>
        <taxon>Pseudomonadati</taxon>
        <taxon>Pseudomonadota</taxon>
        <taxon>Betaproteobacteria</taxon>
        <taxon>Burkholderiales</taxon>
        <taxon>Burkholderiaceae</taxon>
        <taxon>Paraburkholderia</taxon>
    </lineage>
</organism>
<reference evidence="7 8" key="1">
    <citation type="journal article" date="2014" name="Genome Announc.">
        <title>Draft Genome Sequence of the Haloacid-Degrading Burkholderia caribensis Strain MBA4.</title>
        <authorList>
            <person name="Pan Y."/>
            <person name="Kong K.F."/>
            <person name="Tsang J.S."/>
        </authorList>
    </citation>
    <scope>NUCLEOTIDE SEQUENCE [LARGE SCALE GENOMIC DNA]</scope>
    <source>
        <strain evidence="7 8">MBA4</strain>
    </source>
</reference>
<dbReference type="EC" id="1.14.11.17" evidence="7"/>
<dbReference type="Gene3D" id="3.60.130.10">
    <property type="entry name" value="Clavaminate synthase-like"/>
    <property type="match status" value="1"/>
</dbReference>
<dbReference type="GO" id="GO:0046872">
    <property type="term" value="F:metal ion binding"/>
    <property type="evidence" value="ECO:0007669"/>
    <property type="project" value="UniProtKB-KW"/>
</dbReference>
<keyword evidence="2" id="KW-0479">Metal-binding</keyword>
<evidence type="ECO:0000259" key="6">
    <source>
        <dbReference type="Pfam" id="PF02668"/>
    </source>
</evidence>
<dbReference type="Pfam" id="PF02668">
    <property type="entry name" value="TauD"/>
    <property type="match status" value="1"/>
</dbReference>
<feature type="domain" description="TauD/TfdA-like" evidence="6">
    <location>
        <begin position="19"/>
        <end position="266"/>
    </location>
</feature>
<evidence type="ECO:0000256" key="4">
    <source>
        <dbReference type="ARBA" id="ARBA00023002"/>
    </source>
</evidence>
<evidence type="ECO:0000256" key="5">
    <source>
        <dbReference type="ARBA" id="ARBA00023004"/>
    </source>
</evidence>
<protein>
    <submittedName>
        <fullName evidence="7">Alpha-ketoglutarate-dependent taurine dioxygenase</fullName>
        <ecNumber evidence="7">1.14.11.17</ecNumber>
    </submittedName>
</protein>
<dbReference type="PANTHER" id="PTHR43779:SF3">
    <property type="entry name" value="(3R)-3-[(CARBOXYMETHYL)AMINO]FATTY ACID OXYGENASE_DECARBOXYLASE"/>
    <property type="match status" value="1"/>
</dbReference>
<evidence type="ECO:0000313" key="8">
    <source>
        <dbReference type="Proteomes" id="UP000019146"/>
    </source>
</evidence>
<dbReference type="SUPFAM" id="SSF51197">
    <property type="entry name" value="Clavaminate synthase-like"/>
    <property type="match status" value="1"/>
</dbReference>
<dbReference type="GO" id="GO:0000908">
    <property type="term" value="F:taurine dioxygenase activity"/>
    <property type="evidence" value="ECO:0007669"/>
    <property type="project" value="UniProtKB-EC"/>
</dbReference>
<dbReference type="Proteomes" id="UP000019146">
    <property type="component" value="Chromosome 2"/>
</dbReference>
<dbReference type="InterPro" id="IPR051178">
    <property type="entry name" value="TfdA_dioxygenase"/>
</dbReference>
<dbReference type="RefSeq" id="WP_051454090.1">
    <property type="nucleotide sequence ID" value="NZ_CP012747.1"/>
</dbReference>
<evidence type="ECO:0000256" key="3">
    <source>
        <dbReference type="ARBA" id="ARBA00022964"/>
    </source>
</evidence>
<evidence type="ECO:0000256" key="1">
    <source>
        <dbReference type="ARBA" id="ARBA00005896"/>
    </source>
</evidence>
<comment type="similarity">
    <text evidence="1">Belongs to the TfdA dioxygenase family.</text>
</comment>
<dbReference type="PANTHER" id="PTHR43779">
    <property type="entry name" value="DIOXYGENASE RV0097-RELATED"/>
    <property type="match status" value="1"/>
</dbReference>
<gene>
    <name evidence="7" type="ORF">K788_0006366</name>
</gene>
<dbReference type="InterPro" id="IPR042098">
    <property type="entry name" value="TauD-like_sf"/>
</dbReference>
<keyword evidence="3 7" id="KW-0223">Dioxygenase</keyword>
<accession>A0A0P0RGR2</accession>
<keyword evidence="4 7" id="KW-0560">Oxidoreductase</keyword>
<dbReference type="EMBL" id="CP012747">
    <property type="protein sequence ID" value="ALL67688.1"/>
    <property type="molecule type" value="Genomic_DNA"/>
</dbReference>
<evidence type="ECO:0000313" key="7">
    <source>
        <dbReference type="EMBL" id="ALL67688.1"/>
    </source>
</evidence>
<dbReference type="InterPro" id="IPR003819">
    <property type="entry name" value="TauD/TfdA-like"/>
</dbReference>
<sequence>MNGLVISEVCATLRRSIVDLTDSEIHELKQTVYKTGIVVLKDQVASAAEFVLFGRRVGEVQPYYEEMYRHPEHSEIFVSSNVQTDGKIVGVPRTGKFWHSDYAFMQTPFSFTITYPQVVSSQNRGTYFIDMADAYEHLPPQLKMRVAGAKATHSVRRYFKIRPSDIYRAIGDVLADVDRRTPPVDHPAVIRHPVTGKSILYASRGFTEALTLANDDDDPSAVLHALMVETGQADDTFTHPNIKLLNITEGDIIVWDNRRFVHHARHSEKIEPTKTFRLTAYDGLPFSSVRAGASHVSEGASLV</sequence>